<evidence type="ECO:0000313" key="2">
    <source>
        <dbReference type="EMBL" id="TQB70093.1"/>
    </source>
</evidence>
<proteinExistence type="predicted"/>
<dbReference type="Proteomes" id="UP000319663">
    <property type="component" value="Unassembled WGS sequence"/>
</dbReference>
<evidence type="ECO:0000256" key="1">
    <source>
        <dbReference type="SAM" id="MobiDB-lite"/>
    </source>
</evidence>
<organism evidence="2 3">
    <name type="scientific">Monascus purpureus</name>
    <name type="common">Red mold</name>
    <name type="synonym">Monascus anka</name>
    <dbReference type="NCBI Taxonomy" id="5098"/>
    <lineage>
        <taxon>Eukaryota</taxon>
        <taxon>Fungi</taxon>
        <taxon>Dikarya</taxon>
        <taxon>Ascomycota</taxon>
        <taxon>Pezizomycotina</taxon>
        <taxon>Eurotiomycetes</taxon>
        <taxon>Eurotiomycetidae</taxon>
        <taxon>Eurotiales</taxon>
        <taxon>Aspergillaceae</taxon>
        <taxon>Monascus</taxon>
    </lineage>
</organism>
<protein>
    <submittedName>
        <fullName evidence="2">Uncharacterized protein</fullName>
    </submittedName>
</protein>
<accession>A0A507QQI4</accession>
<sequence>MPRGPSSVSSADIVPSSNDRPRPLRRTQQRDLRPQRLPTAMESRIFDMKKLLKTEAEKVIERVLISFIDEDGRLSDVTRIIGKKNAGDEERKTHPMSGTASFGA</sequence>
<dbReference type="AlphaFoldDB" id="A0A507QQI4"/>
<name>A0A507QQI4_MONPU</name>
<keyword evidence="3" id="KW-1185">Reference proteome</keyword>
<reference evidence="2 3" key="1">
    <citation type="submission" date="2019-06" db="EMBL/GenBank/DDBJ databases">
        <title>Wine fermentation using esterase from Monascus purpureus.</title>
        <authorList>
            <person name="Geng C."/>
            <person name="Zhang Y."/>
        </authorList>
    </citation>
    <scope>NUCLEOTIDE SEQUENCE [LARGE SCALE GENOMIC DNA]</scope>
    <source>
        <strain evidence="2">HQ1</strain>
    </source>
</reference>
<gene>
    <name evidence="2" type="ORF">MPDQ_000967</name>
</gene>
<dbReference type="EMBL" id="VIFY01000122">
    <property type="protein sequence ID" value="TQB70093.1"/>
    <property type="molecule type" value="Genomic_DNA"/>
</dbReference>
<comment type="caution">
    <text evidence="2">The sequence shown here is derived from an EMBL/GenBank/DDBJ whole genome shotgun (WGS) entry which is preliminary data.</text>
</comment>
<feature type="compositionally biased region" description="Low complexity" evidence="1">
    <location>
        <begin position="1"/>
        <end position="17"/>
    </location>
</feature>
<evidence type="ECO:0000313" key="3">
    <source>
        <dbReference type="Proteomes" id="UP000319663"/>
    </source>
</evidence>
<feature type="region of interest" description="Disordered" evidence="1">
    <location>
        <begin position="1"/>
        <end position="39"/>
    </location>
</feature>
<feature type="region of interest" description="Disordered" evidence="1">
    <location>
        <begin position="84"/>
        <end position="104"/>
    </location>
</feature>